<keyword evidence="1" id="KW-1133">Transmembrane helix</keyword>
<organism evidence="3 4">
    <name type="scientific">Sphingomonas trueperi</name>
    <dbReference type="NCBI Taxonomy" id="53317"/>
    <lineage>
        <taxon>Bacteria</taxon>
        <taxon>Pseudomonadati</taxon>
        <taxon>Pseudomonadota</taxon>
        <taxon>Alphaproteobacteria</taxon>
        <taxon>Sphingomonadales</taxon>
        <taxon>Sphingomonadaceae</taxon>
        <taxon>Sphingomonas</taxon>
    </lineage>
</organism>
<protein>
    <submittedName>
        <fullName evidence="3">Isoquinoline 1-oxidoreductase beta subunit</fullName>
        <ecNumber evidence="3">1.3.99.16</ecNumber>
    </submittedName>
</protein>
<dbReference type="Proteomes" id="UP000531251">
    <property type="component" value="Unassembled WGS sequence"/>
</dbReference>
<keyword evidence="1" id="KW-0472">Membrane</keyword>
<keyword evidence="1" id="KW-0812">Transmembrane</keyword>
<keyword evidence="3" id="KW-0560">Oxidoreductase</keyword>
<name>A0A7X5Y151_9SPHN</name>
<dbReference type="Gene3D" id="3.30.365.10">
    <property type="entry name" value="Aldehyde oxidase/xanthine dehydrogenase, molybdopterin binding domain"/>
    <property type="match status" value="4"/>
</dbReference>
<dbReference type="InterPro" id="IPR052516">
    <property type="entry name" value="N-heterocyclic_Hydroxylase"/>
</dbReference>
<dbReference type="InterPro" id="IPR046867">
    <property type="entry name" value="AldOxase/xan_DH_MoCoBD2"/>
</dbReference>
<evidence type="ECO:0000313" key="4">
    <source>
        <dbReference type="Proteomes" id="UP000531251"/>
    </source>
</evidence>
<proteinExistence type="predicted"/>
<dbReference type="PANTHER" id="PTHR47495">
    <property type="entry name" value="ALDEHYDE DEHYDROGENASE"/>
    <property type="match status" value="1"/>
</dbReference>
<dbReference type="SUPFAM" id="SSF54665">
    <property type="entry name" value="CO dehydrogenase molybdoprotein N-domain-like"/>
    <property type="match status" value="1"/>
</dbReference>
<dbReference type="InterPro" id="IPR006311">
    <property type="entry name" value="TAT_signal"/>
</dbReference>
<dbReference type="SUPFAM" id="SSF56003">
    <property type="entry name" value="Molybdenum cofactor-binding domain"/>
    <property type="match status" value="2"/>
</dbReference>
<dbReference type="SMART" id="SM01008">
    <property type="entry name" value="Ald_Xan_dh_C"/>
    <property type="match status" value="1"/>
</dbReference>
<evidence type="ECO:0000256" key="1">
    <source>
        <dbReference type="SAM" id="Phobius"/>
    </source>
</evidence>
<dbReference type="PROSITE" id="PS51318">
    <property type="entry name" value="TAT"/>
    <property type="match status" value="1"/>
</dbReference>
<dbReference type="PIRSF" id="PIRSF036389">
    <property type="entry name" value="IOR_B"/>
    <property type="match status" value="1"/>
</dbReference>
<dbReference type="GO" id="GO:0047121">
    <property type="term" value="F:isoquinoline 1-oxidoreductase activity"/>
    <property type="evidence" value="ECO:0007669"/>
    <property type="project" value="UniProtKB-EC"/>
</dbReference>
<dbReference type="EC" id="1.3.99.16" evidence="3"/>
<sequence length="747" mass="78106">MAGNTPPRIRLDRRRLLIGGGAGLGLVVAWGLWPRSYAPNLSAGPGESLFGAWLKIGKDGQVRVAVPQAEMGQGVYTALPQILADELGADWKLVGVEPAPLNPLYANPLAAQTLFSAALGGLPEKVQRSHAARADLMLTAASTSVRAFEEDLRQAGAAARVLLCKAAARSWGVDWQSCGTAGSTVIHGNQRLGFGDLAEAAAQEKAPAQLPLRGGEAGRLLGQPLPRLDAPAKLDGSANFAADVRLPNMVFAAIRQGPVGETELVHVDREAANRVRGMLSIVTTKQWVATVASNWWAAERALQALRPRFRNPAAVVNDDSIDAALDAALEGEGARIEAKGDLAAEFRGAKVVTADYRVGLAPHAPLEPMTCTADYAHGRLSLWLPTQAPGLARAAAAKALGVDPARVTVHAMLGGGSFGEKLEVDAAVQAALISHAVQRPVQLTWPRDEDLRRDRFRPAAAARLTAKLGQGGTVSAWLAKIAAPTTGRELAARLLAGDTVAAAGLALPGRQDPSAVEGAVPAYAIPNLAVDHHPAEIGVPTGYWRSGAHSYTCFFAESFVDELAHVANRDPLSFRMAMLGNQPRLARCLQTAAQLGGWQGGEPGSGQGIAAHAFRGSYIAVMAEAHLTPQREIVVERLVAAVDCGRVVNPDLVRQQIEGGLLFGLAAALGASTTFSENIADVQTLADLNLPTLASTPDITVEILPSGSDPGGVSELAVPPTAPAIANALQTATGTRFRRLPLLSDAE</sequence>
<dbReference type="InterPro" id="IPR008274">
    <property type="entry name" value="AldOxase/xan_DH_MoCoBD1"/>
</dbReference>
<dbReference type="RefSeq" id="WP_125976048.1">
    <property type="nucleotide sequence ID" value="NZ_BAAADY010000015.1"/>
</dbReference>
<dbReference type="InterPro" id="IPR012368">
    <property type="entry name" value="OxRdtase_Mopterin-bd_su_IorB"/>
</dbReference>
<dbReference type="Pfam" id="PF20256">
    <property type="entry name" value="MoCoBD_2"/>
    <property type="match status" value="2"/>
</dbReference>
<dbReference type="Pfam" id="PF02738">
    <property type="entry name" value="MoCoBD_1"/>
    <property type="match status" value="1"/>
</dbReference>
<dbReference type="AlphaFoldDB" id="A0A7X5Y151"/>
<dbReference type="EMBL" id="JAATJB010000012">
    <property type="protein sequence ID" value="NJB99074.1"/>
    <property type="molecule type" value="Genomic_DNA"/>
</dbReference>
<keyword evidence="4" id="KW-1185">Reference proteome</keyword>
<reference evidence="3 4" key="1">
    <citation type="submission" date="2020-03" db="EMBL/GenBank/DDBJ databases">
        <title>Genomic Encyclopedia of Type Strains, Phase IV (KMG-IV): sequencing the most valuable type-strain genomes for metagenomic binning, comparative biology and taxonomic classification.</title>
        <authorList>
            <person name="Goeker M."/>
        </authorList>
    </citation>
    <scope>NUCLEOTIDE SEQUENCE [LARGE SCALE GENOMIC DNA]</scope>
    <source>
        <strain evidence="3 4">DSM 7225</strain>
    </source>
</reference>
<comment type="caution">
    <text evidence="3">The sequence shown here is derived from an EMBL/GenBank/DDBJ whole genome shotgun (WGS) entry which is preliminary data.</text>
</comment>
<evidence type="ECO:0000259" key="2">
    <source>
        <dbReference type="SMART" id="SM01008"/>
    </source>
</evidence>
<feature type="domain" description="Aldehyde oxidase/xanthine dehydrogenase a/b hammerhead" evidence="2">
    <location>
        <begin position="235"/>
        <end position="313"/>
    </location>
</feature>
<feature type="transmembrane region" description="Helical" evidence="1">
    <location>
        <begin position="16"/>
        <end position="33"/>
    </location>
</feature>
<dbReference type="InterPro" id="IPR036856">
    <property type="entry name" value="Ald_Oxase/Xan_DH_a/b_sf"/>
</dbReference>
<dbReference type="PANTHER" id="PTHR47495:SF2">
    <property type="entry name" value="ALDEHYDE DEHYDROGENASE"/>
    <property type="match status" value="1"/>
</dbReference>
<evidence type="ECO:0000313" key="3">
    <source>
        <dbReference type="EMBL" id="NJB99074.1"/>
    </source>
</evidence>
<accession>A0A7X5Y151</accession>
<dbReference type="InterPro" id="IPR037165">
    <property type="entry name" value="AldOxase/xan_DH_Mopterin-bd_sf"/>
</dbReference>
<dbReference type="InterPro" id="IPR000674">
    <property type="entry name" value="Ald_Oxase/Xan_DH_a/b"/>
</dbReference>
<dbReference type="Gene3D" id="3.90.1170.50">
    <property type="entry name" value="Aldehyde oxidase/xanthine dehydrogenase, a/b hammerhead"/>
    <property type="match status" value="1"/>
</dbReference>
<gene>
    <name evidence="3" type="ORF">GGR89_003414</name>
</gene>